<organism evidence="1 2">
    <name type="scientific">Bradyrhizobium forestalis</name>
    <dbReference type="NCBI Taxonomy" id="1419263"/>
    <lineage>
        <taxon>Bacteria</taxon>
        <taxon>Pseudomonadati</taxon>
        <taxon>Pseudomonadota</taxon>
        <taxon>Alphaproteobacteria</taxon>
        <taxon>Hyphomicrobiales</taxon>
        <taxon>Nitrobacteraceae</taxon>
        <taxon>Bradyrhizobium</taxon>
    </lineage>
</organism>
<reference evidence="1 2" key="1">
    <citation type="submission" date="2017-11" db="EMBL/GenBank/DDBJ databases">
        <title>Bradyrhizobium forestalis sp. nov., an efficient nitrogen-fixing bacterium isolated from nodules of forest legume species in the Amazon.</title>
        <authorList>
            <person name="Costa E.M."/>
            <person name="Guimaraes A."/>
            <person name="Carvalho T.S."/>
            <person name="Rodrigues T.L."/>
            <person name="Ribeiro P.R.A."/>
            <person name="Lebbe L."/>
            <person name="Willems A."/>
            <person name="Moreira F.M.S."/>
        </authorList>
    </citation>
    <scope>NUCLEOTIDE SEQUENCE [LARGE SCALE GENOMIC DNA]</scope>
    <source>
        <strain evidence="1 2">INPA54B</strain>
    </source>
</reference>
<evidence type="ECO:0000313" key="1">
    <source>
        <dbReference type="EMBL" id="PJG54280.1"/>
    </source>
</evidence>
<protein>
    <submittedName>
        <fullName evidence="1">Uncharacterized protein</fullName>
    </submittedName>
</protein>
<comment type="caution">
    <text evidence="1">The sequence shown here is derived from an EMBL/GenBank/DDBJ whole genome shotgun (WGS) entry which is preliminary data.</text>
</comment>
<sequence>MLPVIAWLLLIACCLRSGARICTGWRGFYAVQSLRVLPETVLLCLILLQAIVRFHKRTMSDRSGPAG</sequence>
<name>A0A2M8R901_9BRAD</name>
<dbReference type="AlphaFoldDB" id="A0A2M8R901"/>
<gene>
    <name evidence="1" type="ORF">CVM73_15830</name>
</gene>
<dbReference type="EMBL" id="PGVG01000011">
    <property type="protein sequence ID" value="PJG54280.1"/>
    <property type="molecule type" value="Genomic_DNA"/>
</dbReference>
<dbReference type="Proteomes" id="UP000231194">
    <property type="component" value="Unassembled WGS sequence"/>
</dbReference>
<proteinExistence type="predicted"/>
<keyword evidence="2" id="KW-1185">Reference proteome</keyword>
<accession>A0A2M8R901</accession>
<evidence type="ECO:0000313" key="2">
    <source>
        <dbReference type="Proteomes" id="UP000231194"/>
    </source>
</evidence>